<dbReference type="KEGG" id="uam:UABAM_04608"/>
<evidence type="ECO:0000259" key="6">
    <source>
        <dbReference type="PROSITE" id="PS50011"/>
    </source>
</evidence>
<dbReference type="PANTHER" id="PTHR43289:SF6">
    <property type="entry name" value="SERINE_THREONINE-PROTEIN KINASE NEKL-3"/>
    <property type="match status" value="1"/>
</dbReference>
<dbReference type="RefSeq" id="WP_173013507.1">
    <property type="nucleotide sequence ID" value="NZ_AP019860.1"/>
</dbReference>
<keyword evidence="4" id="KW-0067">ATP-binding</keyword>
<protein>
    <submittedName>
        <fullName evidence="7">Protein kinase</fullName>
    </submittedName>
</protein>
<keyword evidence="8" id="KW-1185">Reference proteome</keyword>
<evidence type="ECO:0000256" key="1">
    <source>
        <dbReference type="ARBA" id="ARBA00022679"/>
    </source>
</evidence>
<gene>
    <name evidence="7" type="ORF">UABAM_04608</name>
</gene>
<dbReference type="InterPro" id="IPR000719">
    <property type="entry name" value="Prot_kinase_dom"/>
</dbReference>
<evidence type="ECO:0000256" key="5">
    <source>
        <dbReference type="SAM" id="Phobius"/>
    </source>
</evidence>
<dbReference type="SMART" id="SM00220">
    <property type="entry name" value="S_TKc"/>
    <property type="match status" value="1"/>
</dbReference>
<dbReference type="PROSITE" id="PS00108">
    <property type="entry name" value="PROTEIN_KINASE_ST"/>
    <property type="match status" value="1"/>
</dbReference>
<proteinExistence type="predicted"/>
<feature type="transmembrane region" description="Helical" evidence="5">
    <location>
        <begin position="416"/>
        <end position="436"/>
    </location>
</feature>
<feature type="domain" description="Protein kinase" evidence="6">
    <location>
        <begin position="114"/>
        <end position="384"/>
    </location>
</feature>
<dbReference type="Proteomes" id="UP000326354">
    <property type="component" value="Chromosome"/>
</dbReference>
<sequence length="570" mass="65291">MDKGEFRLLWAKIIEGDSSKQHSVRHTYKSKEMTFSNEITLYSSNESQTFSDDQTLNPSDATLKTFSGSSTIVEKTPQETFSDGATVSAQDTLGKVNCNVGLETKTSTEAHPDYRNYKEIDRGGMGIIYRVEQKKLKREIAVKKMLPGVDKKKFLAESLVTAYLEHPNIIPIHEIDENRHGEFLLGMKLVKGISWKDLLYPKTEEQKAKAQQYDLQKHLEILLNVCNAISYAHSKGIIHCDLKPENIMVGDFGEVFVMDWGIAVDINNNTNEKRTFHKRDISTPMGTPCYMPPELAEGRGKDISYTTDVYLLGGILYEILYRRPPHTGKSLWQVLLAAQKGTPDVLQKKNLNQIQKVCRKSLSKNTMDRHQSINKFKEEIENYLEYRQSVALANKATGLYNEATRQMQMSKFRLRYIFFALPYKLIYAFIGSLFHLEIIRLSKLEVSIVAGLPLPSLYSKFIQAIALYERAIELTPQYEAVHNHKIFCHVKIAELALAAREFYMAQSHIDELENLQYLGASVLRANLIKIYDRGKRMDFYLKLGKMLLILQVLFLLTLPFIAFLHFCGLI</sequence>
<dbReference type="GO" id="GO:0005524">
    <property type="term" value="F:ATP binding"/>
    <property type="evidence" value="ECO:0007669"/>
    <property type="project" value="UniProtKB-KW"/>
</dbReference>
<dbReference type="GO" id="GO:0004674">
    <property type="term" value="F:protein serine/threonine kinase activity"/>
    <property type="evidence" value="ECO:0007669"/>
    <property type="project" value="TreeGrafter"/>
</dbReference>
<keyword evidence="5" id="KW-0812">Transmembrane</keyword>
<evidence type="ECO:0000313" key="7">
    <source>
        <dbReference type="EMBL" id="BBM86222.1"/>
    </source>
</evidence>
<feature type="transmembrane region" description="Helical" evidence="5">
    <location>
        <begin position="546"/>
        <end position="566"/>
    </location>
</feature>
<evidence type="ECO:0000313" key="8">
    <source>
        <dbReference type="Proteomes" id="UP000326354"/>
    </source>
</evidence>
<evidence type="ECO:0000256" key="4">
    <source>
        <dbReference type="ARBA" id="ARBA00022840"/>
    </source>
</evidence>
<dbReference type="PANTHER" id="PTHR43289">
    <property type="entry name" value="MITOGEN-ACTIVATED PROTEIN KINASE KINASE KINASE 20-RELATED"/>
    <property type="match status" value="1"/>
</dbReference>
<keyword evidence="5" id="KW-0472">Membrane</keyword>
<keyword evidence="1" id="KW-0808">Transferase</keyword>
<keyword evidence="5" id="KW-1133">Transmembrane helix</keyword>
<keyword evidence="2" id="KW-0547">Nucleotide-binding</keyword>
<name>A0A5S9F543_UABAM</name>
<dbReference type="InterPro" id="IPR011009">
    <property type="entry name" value="Kinase-like_dom_sf"/>
</dbReference>
<dbReference type="Gene3D" id="1.10.510.10">
    <property type="entry name" value="Transferase(Phosphotransferase) domain 1"/>
    <property type="match status" value="1"/>
</dbReference>
<dbReference type="CDD" id="cd14014">
    <property type="entry name" value="STKc_PknB_like"/>
    <property type="match status" value="1"/>
</dbReference>
<organism evidence="7 8">
    <name type="scientific">Uabimicrobium amorphum</name>
    <dbReference type="NCBI Taxonomy" id="2596890"/>
    <lineage>
        <taxon>Bacteria</taxon>
        <taxon>Pseudomonadati</taxon>
        <taxon>Planctomycetota</taxon>
        <taxon>Candidatus Uabimicrobiia</taxon>
        <taxon>Candidatus Uabimicrobiales</taxon>
        <taxon>Candidatus Uabimicrobiaceae</taxon>
        <taxon>Candidatus Uabimicrobium</taxon>
    </lineage>
</organism>
<accession>A0A5S9F543</accession>
<reference evidence="7 8" key="1">
    <citation type="submission" date="2019-08" db="EMBL/GenBank/DDBJ databases">
        <title>Complete genome sequence of Candidatus Uab amorphum.</title>
        <authorList>
            <person name="Shiratori T."/>
            <person name="Suzuki S."/>
            <person name="Kakizawa Y."/>
            <person name="Ishida K."/>
        </authorList>
    </citation>
    <scope>NUCLEOTIDE SEQUENCE [LARGE SCALE GENOMIC DNA]</scope>
    <source>
        <strain evidence="7 8">SRT547</strain>
    </source>
</reference>
<evidence type="ECO:0000256" key="2">
    <source>
        <dbReference type="ARBA" id="ARBA00022741"/>
    </source>
</evidence>
<dbReference type="AlphaFoldDB" id="A0A5S9F543"/>
<dbReference type="SUPFAM" id="SSF56112">
    <property type="entry name" value="Protein kinase-like (PK-like)"/>
    <property type="match status" value="1"/>
</dbReference>
<dbReference type="InterPro" id="IPR008271">
    <property type="entry name" value="Ser/Thr_kinase_AS"/>
</dbReference>
<keyword evidence="3 7" id="KW-0418">Kinase</keyword>
<dbReference type="EMBL" id="AP019860">
    <property type="protein sequence ID" value="BBM86222.1"/>
    <property type="molecule type" value="Genomic_DNA"/>
</dbReference>
<dbReference type="Pfam" id="PF00069">
    <property type="entry name" value="Pkinase"/>
    <property type="match status" value="1"/>
</dbReference>
<evidence type="ECO:0000256" key="3">
    <source>
        <dbReference type="ARBA" id="ARBA00022777"/>
    </source>
</evidence>
<dbReference type="PROSITE" id="PS50011">
    <property type="entry name" value="PROTEIN_KINASE_DOM"/>
    <property type="match status" value="1"/>
</dbReference>